<feature type="domain" description="Sulfatase N-terminal" evidence="5">
    <location>
        <begin position="40"/>
        <end position="411"/>
    </location>
</feature>
<dbReference type="InterPro" id="IPR017850">
    <property type="entry name" value="Alkaline_phosphatase_core_sf"/>
</dbReference>
<gene>
    <name evidence="6" type="primary">atsA_39</name>
    <name evidence="6" type="ORF">Poly24_52150</name>
</gene>
<dbReference type="InterPro" id="IPR000917">
    <property type="entry name" value="Sulfatase_N"/>
</dbReference>
<evidence type="ECO:0000256" key="1">
    <source>
        <dbReference type="ARBA" id="ARBA00008779"/>
    </source>
</evidence>
<evidence type="ECO:0000313" key="6">
    <source>
        <dbReference type="EMBL" id="QDV71479.1"/>
    </source>
</evidence>
<dbReference type="SUPFAM" id="SSF53649">
    <property type="entry name" value="Alkaline phosphatase-like"/>
    <property type="match status" value="1"/>
</dbReference>
<dbReference type="KEGG" id="rcf:Poly24_52150"/>
<dbReference type="PANTHER" id="PTHR43751">
    <property type="entry name" value="SULFATASE"/>
    <property type="match status" value="1"/>
</dbReference>
<dbReference type="Gene3D" id="3.40.720.10">
    <property type="entry name" value="Alkaline Phosphatase, subunit A"/>
    <property type="match status" value="1"/>
</dbReference>
<evidence type="ECO:0000259" key="5">
    <source>
        <dbReference type="Pfam" id="PF00884"/>
    </source>
</evidence>
<feature type="region of interest" description="Disordered" evidence="3">
    <location>
        <begin position="492"/>
        <end position="519"/>
    </location>
</feature>
<dbReference type="InterPro" id="IPR052701">
    <property type="entry name" value="GAG_Ulvan_Degrading_Sulfatases"/>
</dbReference>
<dbReference type="InterPro" id="IPR024607">
    <property type="entry name" value="Sulfatase_CS"/>
</dbReference>
<comment type="similarity">
    <text evidence="1">Belongs to the sulfatase family.</text>
</comment>
<dbReference type="AlphaFoldDB" id="A0A518K111"/>
<reference evidence="6 7" key="1">
    <citation type="submission" date="2019-02" db="EMBL/GenBank/DDBJ databases">
        <title>Deep-cultivation of Planctomycetes and their phenomic and genomic characterization uncovers novel biology.</title>
        <authorList>
            <person name="Wiegand S."/>
            <person name="Jogler M."/>
            <person name="Boedeker C."/>
            <person name="Pinto D."/>
            <person name="Vollmers J."/>
            <person name="Rivas-Marin E."/>
            <person name="Kohn T."/>
            <person name="Peeters S.H."/>
            <person name="Heuer A."/>
            <person name="Rast P."/>
            <person name="Oberbeckmann S."/>
            <person name="Bunk B."/>
            <person name="Jeske O."/>
            <person name="Meyerdierks A."/>
            <person name="Storesund J.E."/>
            <person name="Kallscheuer N."/>
            <person name="Luecker S."/>
            <person name="Lage O.M."/>
            <person name="Pohl T."/>
            <person name="Merkel B.J."/>
            <person name="Hornburger P."/>
            <person name="Mueller R.-W."/>
            <person name="Bruemmer F."/>
            <person name="Labrenz M."/>
            <person name="Spormann A.M."/>
            <person name="Op den Camp H."/>
            <person name="Overmann J."/>
            <person name="Amann R."/>
            <person name="Jetten M.S.M."/>
            <person name="Mascher T."/>
            <person name="Medema M.H."/>
            <person name="Devos D.P."/>
            <person name="Kaster A.-K."/>
            <person name="Ovreas L."/>
            <person name="Rohde M."/>
            <person name="Galperin M.Y."/>
            <person name="Jogler C."/>
        </authorList>
    </citation>
    <scope>NUCLEOTIDE SEQUENCE [LARGE SCALE GENOMIC DNA]</scope>
    <source>
        <strain evidence="6 7">Poly24</strain>
    </source>
</reference>
<dbReference type="GO" id="GO:0004065">
    <property type="term" value="F:arylsulfatase activity"/>
    <property type="evidence" value="ECO:0007669"/>
    <property type="project" value="UniProtKB-EC"/>
</dbReference>
<dbReference type="Gene3D" id="3.30.1120.10">
    <property type="match status" value="1"/>
</dbReference>
<keyword evidence="2 6" id="KW-0378">Hydrolase</keyword>
<evidence type="ECO:0000313" key="7">
    <source>
        <dbReference type="Proteomes" id="UP000315082"/>
    </source>
</evidence>
<dbReference type="EMBL" id="CP036348">
    <property type="protein sequence ID" value="QDV71479.1"/>
    <property type="molecule type" value="Genomic_DNA"/>
</dbReference>
<evidence type="ECO:0000256" key="4">
    <source>
        <dbReference type="SAM" id="SignalP"/>
    </source>
</evidence>
<dbReference type="PROSITE" id="PS00149">
    <property type="entry name" value="SULFATASE_2"/>
    <property type="match status" value="1"/>
</dbReference>
<proteinExistence type="inferred from homology"/>
<dbReference type="Proteomes" id="UP000315082">
    <property type="component" value="Chromosome"/>
</dbReference>
<feature type="signal peptide" evidence="4">
    <location>
        <begin position="1"/>
        <end position="21"/>
    </location>
</feature>
<sequence length="519" mass="56118" precursor="true">MLVISSSCKLCCMSKSLTAWLSIGLLVALTNNAVSQTSHPNIVLIYADDLGYGDTSCYGATAVATPHIDRIASEGIRFTDGHAPAATCTPSRYAMLTGQYAWRQQGTGIAKGDASAIIQPGRVTLASMLHDAGYKTGVVGKWHLGLGPAEGADWNGKIAPGPLEIGFDYCFLIPATGDRVPCVYVENHHVVDLDPDDPIHVSFKTKVGNEPTGAENPDLLKMHPSHGHDRTIVNGISRIGYMTGGHRARWVDEEMADRITSKAVAYIEENKDDPFFLFFSLHDIHVPRVPHPRFVGTTAMGPRGDAIAQTDWCTGEILAALDRLNLTDNTIVLFTSDNGPVVDDGYQDEAAEKLGDHQPAGPLRGGKYSSFEGGTRVPFVLRWPAKVKANQTSDALVCQIDLLHSFATLTGQTLAAEAGPDSHNLMAALLGEDSQGRDHLVQQARTLSLRQGDWKYLEPGRGPAINKNTNTEVGVAPQAQLYNLRADLGEQKNLADQHPQRVDKMKATLGRVRSESSSR</sequence>
<organism evidence="6 7">
    <name type="scientific">Rosistilla carotiformis</name>
    <dbReference type="NCBI Taxonomy" id="2528017"/>
    <lineage>
        <taxon>Bacteria</taxon>
        <taxon>Pseudomonadati</taxon>
        <taxon>Planctomycetota</taxon>
        <taxon>Planctomycetia</taxon>
        <taxon>Pirellulales</taxon>
        <taxon>Pirellulaceae</taxon>
        <taxon>Rosistilla</taxon>
    </lineage>
</organism>
<dbReference type="EC" id="3.1.6.1" evidence="6"/>
<keyword evidence="4" id="KW-0732">Signal</keyword>
<evidence type="ECO:0000256" key="3">
    <source>
        <dbReference type="SAM" id="MobiDB-lite"/>
    </source>
</evidence>
<dbReference type="PANTHER" id="PTHR43751:SF6">
    <property type="entry name" value="N-ACETYLGALACTOSAMINE-6-O-SULFATASE"/>
    <property type="match status" value="1"/>
</dbReference>
<protein>
    <submittedName>
        <fullName evidence="6">Arylsulfatase</fullName>
        <ecNumber evidence="6">3.1.6.1</ecNumber>
    </submittedName>
</protein>
<dbReference type="CDD" id="cd16143">
    <property type="entry name" value="ARS_like"/>
    <property type="match status" value="1"/>
</dbReference>
<keyword evidence="7" id="KW-1185">Reference proteome</keyword>
<dbReference type="PROSITE" id="PS00523">
    <property type="entry name" value="SULFATASE_1"/>
    <property type="match status" value="1"/>
</dbReference>
<evidence type="ECO:0000256" key="2">
    <source>
        <dbReference type="ARBA" id="ARBA00022801"/>
    </source>
</evidence>
<name>A0A518K111_9BACT</name>
<feature type="chain" id="PRO_5022043624" evidence="4">
    <location>
        <begin position="22"/>
        <end position="519"/>
    </location>
</feature>
<dbReference type="Pfam" id="PF00884">
    <property type="entry name" value="Sulfatase"/>
    <property type="match status" value="1"/>
</dbReference>
<accession>A0A518K111</accession>